<dbReference type="AlphaFoldDB" id="A0A7D7LCV9"/>
<keyword evidence="2" id="KW-1185">Reference proteome</keyword>
<organism evidence="1 2">
    <name type="scientific">Nostoc edaphicum CCNP1411</name>
    <dbReference type="NCBI Taxonomy" id="1472755"/>
    <lineage>
        <taxon>Bacteria</taxon>
        <taxon>Bacillati</taxon>
        <taxon>Cyanobacteriota</taxon>
        <taxon>Cyanophyceae</taxon>
        <taxon>Nostocales</taxon>
        <taxon>Nostocaceae</taxon>
        <taxon>Nostoc</taxon>
    </lineage>
</organism>
<dbReference type="PROSITE" id="PS51257">
    <property type="entry name" value="PROKAR_LIPOPROTEIN"/>
    <property type="match status" value="1"/>
</dbReference>
<dbReference type="EMBL" id="CP054698">
    <property type="protein sequence ID" value="QMS88650.1"/>
    <property type="molecule type" value="Genomic_DNA"/>
</dbReference>
<gene>
    <name evidence="1" type="ORF">HUN01_13990</name>
</gene>
<dbReference type="Proteomes" id="UP000514713">
    <property type="component" value="Chromosome"/>
</dbReference>
<sequence length="53" mass="5821">MQLSRLNVLVAIAHIVAAAFSGCNPVNFYLKGLGIEYQFEKGACQLPPDQQQK</sequence>
<dbReference type="RefSeq" id="WP_181931783.1">
    <property type="nucleotide sequence ID" value="NZ_CP054698.1"/>
</dbReference>
<evidence type="ECO:0000313" key="2">
    <source>
        <dbReference type="Proteomes" id="UP000514713"/>
    </source>
</evidence>
<proteinExistence type="predicted"/>
<name>A0A7D7LCV9_9NOSO</name>
<protein>
    <recommendedName>
        <fullName evidence="3">Lipoprotein</fullName>
    </recommendedName>
</protein>
<evidence type="ECO:0000313" key="1">
    <source>
        <dbReference type="EMBL" id="QMS88650.1"/>
    </source>
</evidence>
<accession>A0A7D7LCV9</accession>
<dbReference type="KEGG" id="ned:HUN01_13990"/>
<evidence type="ECO:0008006" key="3">
    <source>
        <dbReference type="Google" id="ProtNLM"/>
    </source>
</evidence>
<reference evidence="2" key="1">
    <citation type="submission" date="2020-06" db="EMBL/GenBank/DDBJ databases">
        <title>Nostoc edaphicum CCNP1411 genome.</title>
        <authorList>
            <person name="Fidor A."/>
            <person name="Grabski M."/>
            <person name="Gawor J."/>
            <person name="Gromadka R."/>
            <person name="Wegrzyn G."/>
            <person name="Mazur-Marzec H."/>
        </authorList>
    </citation>
    <scope>NUCLEOTIDE SEQUENCE [LARGE SCALE GENOMIC DNA]</scope>
    <source>
        <strain evidence="2">CCNP1411</strain>
    </source>
</reference>